<evidence type="ECO:0000313" key="2">
    <source>
        <dbReference type="EMBL" id="ABI95949.1"/>
    </source>
</evidence>
<dbReference type="EMBL" id="DQ882619">
    <property type="protein sequence ID" value="ABI95973.1"/>
    <property type="molecule type" value="Genomic_DNA"/>
</dbReference>
<name>Q06HE9_COXBE</name>
<organism evidence="3">
    <name type="scientific">Coxiella burnetii</name>
    <dbReference type="NCBI Taxonomy" id="777"/>
    <lineage>
        <taxon>Bacteria</taxon>
        <taxon>Pseudomonadati</taxon>
        <taxon>Pseudomonadota</taxon>
        <taxon>Gammaproteobacteria</taxon>
        <taxon>Legionellales</taxon>
        <taxon>Coxiellaceae</taxon>
        <taxon>Coxiella</taxon>
    </lineage>
</organism>
<proteinExistence type="predicted"/>
<evidence type="ECO:0000313" key="3">
    <source>
        <dbReference type="EMBL" id="ABI95973.1"/>
    </source>
</evidence>
<accession>Q06HE9</accession>
<sequence>MSFEHTFDQKVMTAVGSVELPQDKKDQSLYLFSCTANCDKES</sequence>
<protein>
    <submittedName>
        <fullName evidence="3">Uncharacterized protein</fullName>
    </submittedName>
</protein>
<dbReference type="EMBL" id="DQ882589">
    <property type="protein sequence ID" value="ABI95921.1"/>
    <property type="molecule type" value="Genomic_DNA"/>
</dbReference>
<dbReference type="AlphaFoldDB" id="Q06HE9"/>
<evidence type="ECO:0000313" key="1">
    <source>
        <dbReference type="EMBL" id="ABI95921.1"/>
    </source>
</evidence>
<reference evidence="3" key="1">
    <citation type="submission" date="2006-08" db="EMBL/GenBank/DDBJ databases">
        <title>Use of IS1111 Insertion Sequences for Differentiation of Coxiella burnetii Isolates.</title>
        <authorList>
            <person name="Denison A.M."/>
            <person name="Thompson H.A."/>
            <person name="Massung R.F."/>
        </authorList>
    </citation>
    <scope>NUCLEOTIDE SEQUENCE</scope>
    <source>
        <strain evidence="1">KAV Q154</strain>
        <strain evidence="2">PAV Q173</strain>
        <strain evidence="3">Q238</strain>
    </source>
</reference>
<dbReference type="EMBL" id="DQ882605">
    <property type="protein sequence ID" value="ABI95949.1"/>
    <property type="molecule type" value="Genomic_DNA"/>
</dbReference>